<dbReference type="AlphaFoldDB" id="A0A218UPY0"/>
<keyword evidence="3" id="KW-1133">Transmembrane helix</keyword>
<evidence type="ECO:0000256" key="3">
    <source>
        <dbReference type="SAM" id="Phobius"/>
    </source>
</evidence>
<dbReference type="GO" id="GO:0015293">
    <property type="term" value="F:symporter activity"/>
    <property type="evidence" value="ECO:0007669"/>
    <property type="project" value="InterPro"/>
</dbReference>
<protein>
    <submittedName>
        <fullName evidence="4">Major facilitator superfamily domain-containing protein 2B</fullName>
    </submittedName>
</protein>
<dbReference type="InterPro" id="IPR039672">
    <property type="entry name" value="MFS_2"/>
</dbReference>
<evidence type="ECO:0000256" key="2">
    <source>
        <dbReference type="ARBA" id="ARBA00008335"/>
    </source>
</evidence>
<evidence type="ECO:0000313" key="5">
    <source>
        <dbReference type="Proteomes" id="UP000197619"/>
    </source>
</evidence>
<reference evidence="4 5" key="1">
    <citation type="submission" date="2017-05" db="EMBL/GenBank/DDBJ databases">
        <title>Genome of assembly of the Bengalese finch, Lonchura striata domestica.</title>
        <authorList>
            <person name="Colquitt B.M."/>
            <person name="Brainard M.S."/>
        </authorList>
    </citation>
    <scope>NUCLEOTIDE SEQUENCE [LARGE SCALE GENOMIC DNA]</scope>
    <source>
        <strain evidence="4">White83orange57</strain>
    </source>
</reference>
<feature type="transmembrane region" description="Helical" evidence="3">
    <location>
        <begin position="235"/>
        <end position="257"/>
    </location>
</feature>
<dbReference type="EMBL" id="MUZQ01000185">
    <property type="protein sequence ID" value="OWK55814.1"/>
    <property type="molecule type" value="Genomic_DNA"/>
</dbReference>
<comment type="subcellular location">
    <subcellularLocation>
        <location evidence="1">Membrane</location>
        <topology evidence="1">Multi-pass membrane protein</topology>
    </subcellularLocation>
</comment>
<evidence type="ECO:0000313" key="4">
    <source>
        <dbReference type="EMBL" id="OWK55814.1"/>
    </source>
</evidence>
<dbReference type="GO" id="GO:0008643">
    <property type="term" value="P:carbohydrate transport"/>
    <property type="evidence" value="ECO:0007669"/>
    <property type="project" value="InterPro"/>
</dbReference>
<dbReference type="GO" id="GO:0046624">
    <property type="term" value="F:sphingolipid transporter activity"/>
    <property type="evidence" value="ECO:0007669"/>
    <property type="project" value="TreeGrafter"/>
</dbReference>
<dbReference type="Proteomes" id="UP000197619">
    <property type="component" value="Unassembled WGS sequence"/>
</dbReference>
<evidence type="ECO:0000256" key="1">
    <source>
        <dbReference type="ARBA" id="ARBA00004141"/>
    </source>
</evidence>
<dbReference type="GO" id="GO:0005886">
    <property type="term" value="C:plasma membrane"/>
    <property type="evidence" value="ECO:0007669"/>
    <property type="project" value="TreeGrafter"/>
</dbReference>
<proteinExistence type="inferred from homology"/>
<keyword evidence="3" id="KW-0812">Transmembrane</keyword>
<keyword evidence="3" id="KW-0472">Membrane</keyword>
<accession>A0A218UPY0</accession>
<gene>
    <name evidence="4" type="primary">MFSD2B</name>
    <name evidence="4" type="ORF">RLOC_00008274</name>
</gene>
<sequence>MGYRLSMCSKLCYAIGGAPNQVAGSAASFFLQIYLLDIAHITPFHASLVLFIGKASGAFTDPIAGFFISKSRWTKIGRLMPCFTATETCPWAAYTDKMEKASTHWKKAMIICCWPSKQGLQVEVNFFVKSHGKRVAYCCFSFQDLVGSQLFQVPYSALTMFLSTDQKDRDSATAYRMTMEMLGTLIGAALQGQIVASAHVSPHCTVNPSVNTTDSWHDTPSIPDPSDPLSHQAKVYMIAAGVIAGVYLLGIIVLFLGVKERDGDCSQIVAELGLVEFFVMEGISFHVLCSLGVYSALTGQTLNLHSWMIPFAVMLVTIPNLILAYFVAFVSGLSIAASLLLPWSMLPDVVDNFRLQNPHGKGHETIFYSSYVFFTKMSAGIGLGISAAGLEFTGYKPGICRQSDDVILTLKLLIGAVPAILILLGLFILLFYPITEESRKETKLALEELRRSHQSTENLDSHKKDTSV</sequence>
<comment type="caution">
    <text evidence="4">The sequence shown here is derived from an EMBL/GenBank/DDBJ whole genome shotgun (WGS) entry which is preliminary data.</text>
</comment>
<feature type="transmembrane region" description="Helical" evidence="3">
    <location>
        <begin position="412"/>
        <end position="434"/>
    </location>
</feature>
<name>A0A218UPY0_9PASE</name>
<keyword evidence="5" id="KW-1185">Reference proteome</keyword>
<dbReference type="PANTHER" id="PTHR11328:SF30">
    <property type="entry name" value="SPHINGOSINE-1-PHOSPHATE TRANSPORTER MFSD2B"/>
    <property type="match status" value="1"/>
</dbReference>
<dbReference type="Pfam" id="PF13347">
    <property type="entry name" value="MFS_2"/>
    <property type="match status" value="3"/>
</dbReference>
<organism evidence="4 5">
    <name type="scientific">Lonchura striata</name>
    <name type="common">white-rumped munia</name>
    <dbReference type="NCBI Taxonomy" id="40157"/>
    <lineage>
        <taxon>Eukaryota</taxon>
        <taxon>Metazoa</taxon>
        <taxon>Chordata</taxon>
        <taxon>Craniata</taxon>
        <taxon>Vertebrata</taxon>
        <taxon>Euteleostomi</taxon>
        <taxon>Archelosauria</taxon>
        <taxon>Archosauria</taxon>
        <taxon>Dinosauria</taxon>
        <taxon>Saurischia</taxon>
        <taxon>Theropoda</taxon>
        <taxon>Coelurosauria</taxon>
        <taxon>Aves</taxon>
        <taxon>Neognathae</taxon>
        <taxon>Neoaves</taxon>
        <taxon>Telluraves</taxon>
        <taxon>Australaves</taxon>
        <taxon>Passeriformes</taxon>
        <taxon>Passeroidea</taxon>
        <taxon>Estrildidae</taxon>
        <taxon>Estrildinae</taxon>
        <taxon>Lonchura</taxon>
    </lineage>
</organism>
<comment type="similarity">
    <text evidence="2">Belongs to the major facilitator superfamily.</text>
</comment>
<feature type="transmembrane region" description="Helical" evidence="3">
    <location>
        <begin position="48"/>
        <end position="68"/>
    </location>
</feature>
<feature type="transmembrane region" description="Helical" evidence="3">
    <location>
        <begin position="277"/>
        <end position="297"/>
    </location>
</feature>
<feature type="transmembrane region" description="Helical" evidence="3">
    <location>
        <begin position="12"/>
        <end position="36"/>
    </location>
</feature>
<dbReference type="SUPFAM" id="SSF103473">
    <property type="entry name" value="MFS general substrate transporter"/>
    <property type="match status" value="2"/>
</dbReference>
<feature type="transmembrane region" description="Helical" evidence="3">
    <location>
        <begin position="309"/>
        <end position="341"/>
    </location>
</feature>
<dbReference type="PANTHER" id="PTHR11328">
    <property type="entry name" value="MAJOR FACILITATOR SUPERFAMILY DOMAIN-CONTAINING PROTEIN"/>
    <property type="match status" value="1"/>
</dbReference>
<dbReference type="InterPro" id="IPR036259">
    <property type="entry name" value="MFS_trans_sf"/>
</dbReference>